<gene>
    <name evidence="1" type="ORF">D5R40_31145</name>
</gene>
<dbReference type="Proteomes" id="UP000269154">
    <property type="component" value="Unassembled WGS sequence"/>
</dbReference>
<name>A0A3N6PBV4_9CYAN</name>
<sequence>MQGSILYDPEVCNLLKYRILVCQACLWFLGTPAVGQRENRVTFLGLARPPQGELADGQVMAKLCFQPLVDSGRPLWSFPKQPTPIELIDGNLRLLSATFLALKFKLVVQMPVICRLMSFAYFLPFAKRLVGASLRYRQALASEPLAYSWTGPNALVVMLPPSKL</sequence>
<dbReference type="EMBL" id="RCBY01000373">
    <property type="protein sequence ID" value="RQH22282.1"/>
    <property type="molecule type" value="Genomic_DNA"/>
</dbReference>
<evidence type="ECO:0000313" key="1">
    <source>
        <dbReference type="EMBL" id="RQH22282.1"/>
    </source>
</evidence>
<reference evidence="1 2" key="1">
    <citation type="journal article" date="2018" name="ACS Chem. Biol.">
        <title>Ketoreductase domain dysfunction expands chemodiversity: malyngamide biosynthesis in the cyanobacterium Okeania hirsuta.</title>
        <authorList>
            <person name="Moss N.A."/>
            <person name="Leao T."/>
            <person name="Rankin M."/>
            <person name="McCullough T.M."/>
            <person name="Qu P."/>
            <person name="Korobeynikov A."/>
            <person name="Smith J.L."/>
            <person name="Gerwick L."/>
            <person name="Gerwick W.H."/>
        </authorList>
    </citation>
    <scope>NUCLEOTIDE SEQUENCE [LARGE SCALE GENOMIC DNA]</scope>
    <source>
        <strain evidence="1 2">PAB10Feb10-1</strain>
    </source>
</reference>
<keyword evidence="2" id="KW-1185">Reference proteome</keyword>
<evidence type="ECO:0000313" key="2">
    <source>
        <dbReference type="Proteomes" id="UP000269154"/>
    </source>
</evidence>
<dbReference type="AlphaFoldDB" id="A0A3N6PBV4"/>
<accession>A0A3N6PBV4</accession>
<protein>
    <submittedName>
        <fullName evidence="1">Uncharacterized protein</fullName>
    </submittedName>
</protein>
<organism evidence="1 2">
    <name type="scientific">Okeania hirsuta</name>
    <dbReference type="NCBI Taxonomy" id="1458930"/>
    <lineage>
        <taxon>Bacteria</taxon>
        <taxon>Bacillati</taxon>
        <taxon>Cyanobacteriota</taxon>
        <taxon>Cyanophyceae</taxon>
        <taxon>Oscillatoriophycideae</taxon>
        <taxon>Oscillatoriales</taxon>
        <taxon>Microcoleaceae</taxon>
        <taxon>Okeania</taxon>
    </lineage>
</organism>
<proteinExistence type="predicted"/>
<comment type="caution">
    <text evidence="1">The sequence shown here is derived from an EMBL/GenBank/DDBJ whole genome shotgun (WGS) entry which is preliminary data.</text>
</comment>